<evidence type="ECO:0000259" key="7">
    <source>
        <dbReference type="PROSITE" id="PS50011"/>
    </source>
</evidence>
<dbReference type="EMBL" id="CP093345">
    <property type="protein sequence ID" value="WOG90563.1"/>
    <property type="molecule type" value="Genomic_DNA"/>
</dbReference>
<keyword evidence="4" id="KW-0418">Kinase</keyword>
<dbReference type="GO" id="GO:0005886">
    <property type="term" value="C:plasma membrane"/>
    <property type="evidence" value="ECO:0007669"/>
    <property type="project" value="TreeGrafter"/>
</dbReference>
<dbReference type="PROSITE" id="PS50011">
    <property type="entry name" value="PROTEIN_KINASE_DOM"/>
    <property type="match status" value="1"/>
</dbReference>
<reference evidence="8" key="1">
    <citation type="journal article" date="2016" name="Nat. Genet.">
        <title>A high-quality carrot genome assembly provides new insights into carotenoid accumulation and asterid genome evolution.</title>
        <authorList>
            <person name="Iorizzo M."/>
            <person name="Ellison S."/>
            <person name="Senalik D."/>
            <person name="Zeng P."/>
            <person name="Satapoomin P."/>
            <person name="Huang J."/>
            <person name="Bowman M."/>
            <person name="Iovene M."/>
            <person name="Sanseverino W."/>
            <person name="Cavagnaro P."/>
            <person name="Yildiz M."/>
            <person name="Macko-Podgorni A."/>
            <person name="Moranska E."/>
            <person name="Grzebelus E."/>
            <person name="Grzebelus D."/>
            <person name="Ashrafi H."/>
            <person name="Zheng Z."/>
            <person name="Cheng S."/>
            <person name="Spooner D."/>
            <person name="Van Deynze A."/>
            <person name="Simon P."/>
        </authorList>
    </citation>
    <scope>NUCLEOTIDE SEQUENCE</scope>
    <source>
        <tissue evidence="8">Leaf</tissue>
    </source>
</reference>
<dbReference type="Proteomes" id="UP000077755">
    <property type="component" value="Chromosome 3"/>
</dbReference>
<keyword evidence="5" id="KW-0067">ATP-binding</keyword>
<evidence type="ECO:0000256" key="6">
    <source>
        <dbReference type="SAM" id="MobiDB-lite"/>
    </source>
</evidence>
<dbReference type="Pfam" id="PF07714">
    <property type="entry name" value="PK_Tyr_Ser-Thr"/>
    <property type="match status" value="1"/>
</dbReference>
<dbReference type="FunFam" id="1.10.510.10:FF:001722">
    <property type="entry name" value="G-type lectin S-receptor-like serine/threonine-protein kinase B120"/>
    <property type="match status" value="1"/>
</dbReference>
<feature type="domain" description="Protein kinase" evidence="7">
    <location>
        <begin position="1"/>
        <end position="149"/>
    </location>
</feature>
<dbReference type="GO" id="GO:0005524">
    <property type="term" value="F:ATP binding"/>
    <property type="evidence" value="ECO:0007669"/>
    <property type="project" value="UniProtKB-KW"/>
</dbReference>
<evidence type="ECO:0000256" key="4">
    <source>
        <dbReference type="ARBA" id="ARBA00022777"/>
    </source>
</evidence>
<protein>
    <recommendedName>
        <fullName evidence="7">Protein kinase domain-containing protein</fullName>
    </recommendedName>
</protein>
<keyword evidence="9" id="KW-1185">Reference proteome</keyword>
<feature type="region of interest" description="Disordered" evidence="6">
    <location>
        <begin position="1"/>
        <end position="21"/>
    </location>
</feature>
<name>A0AAF0WLQ8_DAUCS</name>
<organism evidence="8 9">
    <name type="scientific">Daucus carota subsp. sativus</name>
    <name type="common">Carrot</name>
    <dbReference type="NCBI Taxonomy" id="79200"/>
    <lineage>
        <taxon>Eukaryota</taxon>
        <taxon>Viridiplantae</taxon>
        <taxon>Streptophyta</taxon>
        <taxon>Embryophyta</taxon>
        <taxon>Tracheophyta</taxon>
        <taxon>Spermatophyta</taxon>
        <taxon>Magnoliopsida</taxon>
        <taxon>eudicotyledons</taxon>
        <taxon>Gunneridae</taxon>
        <taxon>Pentapetalae</taxon>
        <taxon>asterids</taxon>
        <taxon>campanulids</taxon>
        <taxon>Apiales</taxon>
        <taxon>Apiaceae</taxon>
        <taxon>Apioideae</taxon>
        <taxon>Scandiceae</taxon>
        <taxon>Daucinae</taxon>
        <taxon>Daucus</taxon>
        <taxon>Daucus sect. Daucus</taxon>
    </lineage>
</organism>
<keyword evidence="1" id="KW-0723">Serine/threonine-protein kinase</keyword>
<evidence type="ECO:0000256" key="5">
    <source>
        <dbReference type="ARBA" id="ARBA00022840"/>
    </source>
</evidence>
<dbReference type="InterPro" id="IPR000719">
    <property type="entry name" value="Prot_kinase_dom"/>
</dbReference>
<gene>
    <name evidence="8" type="ORF">DCAR_0309807</name>
</gene>
<accession>A0AAF0WLQ8</accession>
<dbReference type="PANTHER" id="PTHR27002:SF851">
    <property type="entry name" value="G-TYPE LECTIN S-RECEPTOR-LIKE SERINE_THREONINE-PROTEIN KINASE SD1-1"/>
    <property type="match status" value="1"/>
</dbReference>
<dbReference type="PANTHER" id="PTHR27002">
    <property type="entry name" value="RECEPTOR-LIKE SERINE/THREONINE-PROTEIN KINASE SD1-8"/>
    <property type="match status" value="1"/>
</dbReference>
<evidence type="ECO:0000256" key="1">
    <source>
        <dbReference type="ARBA" id="ARBA00022527"/>
    </source>
</evidence>
<dbReference type="InterPro" id="IPR011009">
    <property type="entry name" value="Kinase-like_dom_sf"/>
</dbReference>
<evidence type="ECO:0000256" key="2">
    <source>
        <dbReference type="ARBA" id="ARBA00022679"/>
    </source>
</evidence>
<dbReference type="Gene3D" id="1.10.510.10">
    <property type="entry name" value="Transferase(Phosphotransferase) domain 1"/>
    <property type="match status" value="1"/>
</dbReference>
<keyword evidence="2" id="KW-0808">Transferase</keyword>
<dbReference type="InterPro" id="IPR001245">
    <property type="entry name" value="Ser-Thr/Tyr_kinase_cat_dom"/>
</dbReference>
<reference evidence="8" key="2">
    <citation type="submission" date="2022-03" db="EMBL/GenBank/DDBJ databases">
        <title>Draft title - Genomic analysis of global carrot germplasm unveils the trajectory of domestication and the origin of high carotenoid orange carrot.</title>
        <authorList>
            <person name="Iorizzo M."/>
            <person name="Ellison S."/>
            <person name="Senalik D."/>
            <person name="Macko-Podgorni A."/>
            <person name="Grzebelus D."/>
            <person name="Bostan H."/>
            <person name="Rolling W."/>
            <person name="Curaba J."/>
            <person name="Simon P."/>
        </authorList>
    </citation>
    <scope>NUCLEOTIDE SEQUENCE</scope>
    <source>
        <tissue evidence="8">Leaf</tissue>
    </source>
</reference>
<evidence type="ECO:0000313" key="8">
    <source>
        <dbReference type="EMBL" id="WOG90563.1"/>
    </source>
</evidence>
<keyword evidence="3" id="KW-0547">Nucleotide-binding</keyword>
<dbReference type="SUPFAM" id="SSF56112">
    <property type="entry name" value="Protein kinase-like (PK-like)"/>
    <property type="match status" value="1"/>
</dbReference>
<evidence type="ECO:0000313" key="9">
    <source>
        <dbReference type="Proteomes" id="UP000077755"/>
    </source>
</evidence>
<proteinExistence type="predicted"/>
<dbReference type="AlphaFoldDB" id="A0AAF0WLQ8"/>
<evidence type="ECO:0000256" key="3">
    <source>
        <dbReference type="ARBA" id="ARBA00022741"/>
    </source>
</evidence>
<sequence>MNPKISDFGMARSFGDSETESNTGRVVGTYGYMSPEYAIEGAFSVKSDVYSFGVLLIEIVTGKKCRFFSHPDHNLNLIGHAWRSYKEDRLLELIDESILESSVQSEVFRIIVIGLLCVQQYPEDRPTMSSVLMMLTSKASLPQPKQPGFFTERRLDETDFSGSMPYSSTANQSITIVRPR</sequence>
<dbReference type="GO" id="GO:0004674">
    <property type="term" value="F:protein serine/threonine kinase activity"/>
    <property type="evidence" value="ECO:0007669"/>
    <property type="project" value="UniProtKB-KW"/>
</dbReference>
<dbReference type="Pfam" id="PF11883">
    <property type="entry name" value="DUF3403"/>
    <property type="match status" value="1"/>
</dbReference>
<dbReference type="InterPro" id="IPR021820">
    <property type="entry name" value="S-locus_recpt_kinase_C"/>
</dbReference>